<gene>
    <name evidence="5" type="ORF">DC3_42740</name>
</gene>
<dbReference type="SUPFAM" id="SSF51206">
    <property type="entry name" value="cAMP-binding domain-like"/>
    <property type="match status" value="1"/>
</dbReference>
<keyword evidence="6" id="KW-1185">Reference proteome</keyword>
<evidence type="ECO:0000313" key="5">
    <source>
        <dbReference type="EMBL" id="GEM48639.1"/>
    </source>
</evidence>
<organism evidence="5 6">
    <name type="scientific">Deinococcus cellulosilyticus (strain DSM 18568 / NBRC 106333 / KACC 11606 / 5516J-15)</name>
    <dbReference type="NCBI Taxonomy" id="1223518"/>
    <lineage>
        <taxon>Bacteria</taxon>
        <taxon>Thermotogati</taxon>
        <taxon>Deinococcota</taxon>
        <taxon>Deinococci</taxon>
        <taxon>Deinococcales</taxon>
        <taxon>Deinococcaceae</taxon>
        <taxon>Deinococcus</taxon>
    </lineage>
</organism>
<name>A0A511N712_DEIC1</name>
<evidence type="ECO:0000256" key="2">
    <source>
        <dbReference type="ARBA" id="ARBA00023125"/>
    </source>
</evidence>
<dbReference type="GO" id="GO:0003677">
    <property type="term" value="F:DNA binding"/>
    <property type="evidence" value="ECO:0007669"/>
    <property type="project" value="UniProtKB-KW"/>
</dbReference>
<dbReference type="AlphaFoldDB" id="A0A511N712"/>
<evidence type="ECO:0000256" key="3">
    <source>
        <dbReference type="ARBA" id="ARBA00023163"/>
    </source>
</evidence>
<dbReference type="InterPro" id="IPR012318">
    <property type="entry name" value="HTH_CRP"/>
</dbReference>
<proteinExistence type="predicted"/>
<dbReference type="Gene3D" id="1.10.10.10">
    <property type="entry name" value="Winged helix-like DNA-binding domain superfamily/Winged helix DNA-binding domain"/>
    <property type="match status" value="1"/>
</dbReference>
<reference evidence="5 6" key="1">
    <citation type="submission" date="2019-07" db="EMBL/GenBank/DDBJ databases">
        <title>Whole genome shotgun sequence of Deinococcus cellulosilyticus NBRC 106333.</title>
        <authorList>
            <person name="Hosoyama A."/>
            <person name="Uohara A."/>
            <person name="Ohji S."/>
            <person name="Ichikawa N."/>
        </authorList>
    </citation>
    <scope>NUCLEOTIDE SEQUENCE [LARGE SCALE GENOMIC DNA]</scope>
    <source>
        <strain evidence="5 6">NBRC 106333</strain>
    </source>
</reference>
<keyword evidence="1" id="KW-0805">Transcription regulation</keyword>
<dbReference type="Proteomes" id="UP000321306">
    <property type="component" value="Unassembled WGS sequence"/>
</dbReference>
<keyword evidence="2" id="KW-0238">DNA-binding</keyword>
<keyword evidence="3" id="KW-0804">Transcription</keyword>
<dbReference type="RefSeq" id="WP_146887884.1">
    <property type="nucleotide sequence ID" value="NZ_BJXB01000023.1"/>
</dbReference>
<dbReference type="InterPro" id="IPR036390">
    <property type="entry name" value="WH_DNA-bd_sf"/>
</dbReference>
<dbReference type="SUPFAM" id="SSF46785">
    <property type="entry name" value="Winged helix' DNA-binding domain"/>
    <property type="match status" value="1"/>
</dbReference>
<feature type="domain" description="HTH crp-type" evidence="4">
    <location>
        <begin position="104"/>
        <end position="176"/>
    </location>
</feature>
<dbReference type="GO" id="GO:0006355">
    <property type="term" value="P:regulation of DNA-templated transcription"/>
    <property type="evidence" value="ECO:0007669"/>
    <property type="project" value="InterPro"/>
</dbReference>
<dbReference type="OrthoDB" id="6155297at2"/>
<dbReference type="EMBL" id="BJXB01000023">
    <property type="protein sequence ID" value="GEM48639.1"/>
    <property type="molecule type" value="Genomic_DNA"/>
</dbReference>
<evidence type="ECO:0000256" key="1">
    <source>
        <dbReference type="ARBA" id="ARBA00023015"/>
    </source>
</evidence>
<dbReference type="Pfam" id="PF13545">
    <property type="entry name" value="HTH_Crp_2"/>
    <property type="match status" value="1"/>
</dbReference>
<dbReference type="InterPro" id="IPR036388">
    <property type="entry name" value="WH-like_DNA-bd_sf"/>
</dbReference>
<sequence length="181" mass="20044">MQLRKGEEFVFCPQENQEYVVKSGVLVRPHLVSDRMRVHVQYLLPGDVFGRDVLASGRMDQVVYEALTPAEVLSSGPDGESVARQLDRSMMIAGLLSVPVAITRVAAFLLWASGTPLFSKVDGALVCNLSHEVLSECVRLGREHTTKVLNEVQGCGGVKLGYRRLELTDFRALEDLVHQHN</sequence>
<evidence type="ECO:0000313" key="6">
    <source>
        <dbReference type="Proteomes" id="UP000321306"/>
    </source>
</evidence>
<evidence type="ECO:0000259" key="4">
    <source>
        <dbReference type="Pfam" id="PF13545"/>
    </source>
</evidence>
<protein>
    <recommendedName>
        <fullName evidence="4">HTH crp-type domain-containing protein</fullName>
    </recommendedName>
</protein>
<dbReference type="InterPro" id="IPR018490">
    <property type="entry name" value="cNMP-bd_dom_sf"/>
</dbReference>
<accession>A0A511N712</accession>
<comment type="caution">
    <text evidence="5">The sequence shown here is derived from an EMBL/GenBank/DDBJ whole genome shotgun (WGS) entry which is preliminary data.</text>
</comment>